<keyword evidence="3" id="KW-1185">Reference proteome</keyword>
<dbReference type="InterPro" id="IPR050266">
    <property type="entry name" value="AB_hydrolase_sf"/>
</dbReference>
<name>A0A512BE79_9BACT</name>
<reference evidence="2 3" key="1">
    <citation type="submission" date="2019-07" db="EMBL/GenBank/DDBJ databases">
        <title>Whole genome shotgun sequence of Segetibacter aerophilus NBRC 106135.</title>
        <authorList>
            <person name="Hosoyama A."/>
            <person name="Uohara A."/>
            <person name="Ohji S."/>
            <person name="Ichikawa N."/>
        </authorList>
    </citation>
    <scope>NUCLEOTIDE SEQUENCE [LARGE SCALE GENOMIC DNA]</scope>
    <source>
        <strain evidence="2 3">NBRC 106135</strain>
    </source>
</reference>
<organism evidence="2 3">
    <name type="scientific">Segetibacter aerophilus</name>
    <dbReference type="NCBI Taxonomy" id="670293"/>
    <lineage>
        <taxon>Bacteria</taxon>
        <taxon>Pseudomonadati</taxon>
        <taxon>Bacteroidota</taxon>
        <taxon>Chitinophagia</taxon>
        <taxon>Chitinophagales</taxon>
        <taxon>Chitinophagaceae</taxon>
        <taxon>Segetibacter</taxon>
    </lineage>
</organism>
<comment type="caution">
    <text evidence="2">The sequence shown here is derived from an EMBL/GenBank/DDBJ whole genome shotgun (WGS) entry which is preliminary data.</text>
</comment>
<dbReference type="Gene3D" id="3.40.50.1820">
    <property type="entry name" value="alpha/beta hydrolase"/>
    <property type="match status" value="1"/>
</dbReference>
<dbReference type="InterPro" id="IPR029058">
    <property type="entry name" value="AB_hydrolase_fold"/>
</dbReference>
<dbReference type="PRINTS" id="PR00111">
    <property type="entry name" value="ABHYDROLASE"/>
</dbReference>
<dbReference type="PRINTS" id="PR00412">
    <property type="entry name" value="EPOXHYDRLASE"/>
</dbReference>
<dbReference type="RefSeq" id="WP_147204387.1">
    <property type="nucleotide sequence ID" value="NZ_BJYT01000010.1"/>
</dbReference>
<dbReference type="GO" id="GO:0016787">
    <property type="term" value="F:hydrolase activity"/>
    <property type="evidence" value="ECO:0007669"/>
    <property type="project" value="UniProtKB-KW"/>
</dbReference>
<dbReference type="InterPro" id="IPR000073">
    <property type="entry name" value="AB_hydrolase_1"/>
</dbReference>
<dbReference type="AlphaFoldDB" id="A0A512BE79"/>
<dbReference type="OrthoDB" id="252464at2"/>
<evidence type="ECO:0000259" key="1">
    <source>
        <dbReference type="Pfam" id="PF12697"/>
    </source>
</evidence>
<gene>
    <name evidence="2" type="ORF">SAE01_27660</name>
</gene>
<protein>
    <submittedName>
        <fullName evidence="2">Alpha/beta hydrolase</fullName>
    </submittedName>
</protein>
<sequence length="266" mass="30258">MEKRFEHNGSAGYYEVYGSGKPVVLLHGFAEDNTIWNEQVSFLEQHCLLIIPDLPGSGRSPLLTKEDASIEDYADIVHALLNFENIEKCLLFGHSMGGYITLAFAEKFPGKLAGFGVVHSTAFEDNEEKKNTRRKAIKLIEEYGVYPFLKNSTPNLFSETYKKEHPERVADLIEQGKKFTKEALIQYYTAMIKRPDRTSILEKSDVPVLFAIGTEDSAAPLEDLLKQVHLPKVSYIHIIKDVGHMSMWEKPSELNKHLYQFIKDCS</sequence>
<feature type="domain" description="AB hydrolase-1" evidence="1">
    <location>
        <begin position="23"/>
        <end position="254"/>
    </location>
</feature>
<evidence type="ECO:0000313" key="2">
    <source>
        <dbReference type="EMBL" id="GEO10270.1"/>
    </source>
</evidence>
<dbReference type="EMBL" id="BJYT01000010">
    <property type="protein sequence ID" value="GEO10270.1"/>
    <property type="molecule type" value="Genomic_DNA"/>
</dbReference>
<dbReference type="PANTHER" id="PTHR43798">
    <property type="entry name" value="MONOACYLGLYCEROL LIPASE"/>
    <property type="match status" value="1"/>
</dbReference>
<proteinExistence type="predicted"/>
<dbReference type="Proteomes" id="UP000321513">
    <property type="component" value="Unassembled WGS sequence"/>
</dbReference>
<dbReference type="InterPro" id="IPR000639">
    <property type="entry name" value="Epox_hydrolase-like"/>
</dbReference>
<dbReference type="Pfam" id="PF12697">
    <property type="entry name" value="Abhydrolase_6"/>
    <property type="match status" value="1"/>
</dbReference>
<accession>A0A512BE79</accession>
<evidence type="ECO:0000313" key="3">
    <source>
        <dbReference type="Proteomes" id="UP000321513"/>
    </source>
</evidence>
<dbReference type="SUPFAM" id="SSF53474">
    <property type="entry name" value="alpha/beta-Hydrolases"/>
    <property type="match status" value="1"/>
</dbReference>
<keyword evidence="2" id="KW-0378">Hydrolase</keyword>